<sequence>IQQIKSMIAQFTGWARLLKQENAEKMKEIFELVRRNMKRAAQDQGRHYNLRRRP</sequence>
<feature type="non-terminal residue" evidence="1">
    <location>
        <position position="1"/>
    </location>
</feature>
<keyword evidence="2" id="KW-1185">Reference proteome</keyword>
<organism evidence="2">
    <name type="scientific">Drosophila sechellia</name>
    <name type="common">Fruit fly</name>
    <dbReference type="NCBI Taxonomy" id="7238"/>
    <lineage>
        <taxon>Eukaryota</taxon>
        <taxon>Metazoa</taxon>
        <taxon>Ecdysozoa</taxon>
        <taxon>Arthropoda</taxon>
        <taxon>Hexapoda</taxon>
        <taxon>Insecta</taxon>
        <taxon>Pterygota</taxon>
        <taxon>Neoptera</taxon>
        <taxon>Endopterygota</taxon>
        <taxon>Diptera</taxon>
        <taxon>Brachycera</taxon>
        <taxon>Muscomorpha</taxon>
        <taxon>Ephydroidea</taxon>
        <taxon>Drosophilidae</taxon>
        <taxon>Drosophila</taxon>
        <taxon>Sophophora</taxon>
    </lineage>
</organism>
<accession>B4INH7</accession>
<protein>
    <submittedName>
        <fullName evidence="1">GM20180</fullName>
    </submittedName>
</protein>
<proteinExistence type="predicted"/>
<dbReference type="EMBL" id="CH482263">
    <property type="protein sequence ID" value="EDW49753.1"/>
    <property type="molecule type" value="Genomic_DNA"/>
</dbReference>
<dbReference type="AlphaFoldDB" id="B4INH7"/>
<evidence type="ECO:0000313" key="1">
    <source>
        <dbReference type="EMBL" id="EDW49753.1"/>
    </source>
</evidence>
<reference evidence="1 2" key="1">
    <citation type="journal article" date="2007" name="Nature">
        <title>Evolution of genes and genomes on the Drosophila phylogeny.</title>
        <authorList>
            <consortium name="Drosophila 12 Genomes Consortium"/>
            <person name="Clark A.G."/>
            <person name="Eisen M.B."/>
            <person name="Smith D.R."/>
            <person name="Bergman C.M."/>
            <person name="Oliver B."/>
            <person name="Markow T.A."/>
            <person name="Kaufman T.C."/>
            <person name="Kellis M."/>
            <person name="Gelbart W."/>
            <person name="Iyer V.N."/>
            <person name="Pollard D.A."/>
            <person name="Sackton T.B."/>
            <person name="Larracuente A.M."/>
            <person name="Singh N.D."/>
            <person name="Abad J.P."/>
            <person name="Abt D.N."/>
            <person name="Adryan B."/>
            <person name="Aguade M."/>
            <person name="Akashi H."/>
            <person name="Anderson W.W."/>
            <person name="Aquadro C.F."/>
            <person name="Ardell D.H."/>
            <person name="Arguello R."/>
            <person name="Artieri C.G."/>
            <person name="Barbash D.A."/>
            <person name="Barker D."/>
            <person name="Barsanti P."/>
            <person name="Batterham P."/>
            <person name="Batzoglou S."/>
            <person name="Begun D."/>
            <person name="Bhutkar A."/>
            <person name="Blanco E."/>
            <person name="Bosak S.A."/>
            <person name="Bradley R.K."/>
            <person name="Brand A.D."/>
            <person name="Brent M.R."/>
            <person name="Brooks A.N."/>
            <person name="Brown R.H."/>
            <person name="Butlin R.K."/>
            <person name="Caggese C."/>
            <person name="Calvi B.R."/>
            <person name="Bernardo de Carvalho A."/>
            <person name="Caspi A."/>
            <person name="Castrezana S."/>
            <person name="Celniker S.E."/>
            <person name="Chang J.L."/>
            <person name="Chapple C."/>
            <person name="Chatterji S."/>
            <person name="Chinwalla A."/>
            <person name="Civetta A."/>
            <person name="Clifton S.W."/>
            <person name="Comeron J.M."/>
            <person name="Costello J.C."/>
            <person name="Coyne J.A."/>
            <person name="Daub J."/>
            <person name="David R.G."/>
            <person name="Delcher A.L."/>
            <person name="Delehaunty K."/>
            <person name="Do C.B."/>
            <person name="Ebling H."/>
            <person name="Edwards K."/>
            <person name="Eickbush T."/>
            <person name="Evans J.D."/>
            <person name="Filipski A."/>
            <person name="Findeiss S."/>
            <person name="Freyhult E."/>
            <person name="Fulton L."/>
            <person name="Fulton R."/>
            <person name="Garcia A.C."/>
            <person name="Gardiner A."/>
            <person name="Garfield D.A."/>
            <person name="Garvin B.E."/>
            <person name="Gibson G."/>
            <person name="Gilbert D."/>
            <person name="Gnerre S."/>
            <person name="Godfrey J."/>
            <person name="Good R."/>
            <person name="Gotea V."/>
            <person name="Gravely B."/>
            <person name="Greenberg A.J."/>
            <person name="Griffiths-Jones S."/>
            <person name="Gross S."/>
            <person name="Guigo R."/>
            <person name="Gustafson E.A."/>
            <person name="Haerty W."/>
            <person name="Hahn M.W."/>
            <person name="Halligan D.L."/>
            <person name="Halpern A.L."/>
            <person name="Halter G.M."/>
            <person name="Han M.V."/>
            <person name="Heger A."/>
            <person name="Hillier L."/>
            <person name="Hinrichs A.S."/>
            <person name="Holmes I."/>
            <person name="Hoskins R.A."/>
            <person name="Hubisz M.J."/>
            <person name="Hultmark D."/>
            <person name="Huntley M.A."/>
            <person name="Jaffe D.B."/>
            <person name="Jagadeeshan S."/>
            <person name="Jeck W.R."/>
            <person name="Johnson J."/>
            <person name="Jones C.D."/>
            <person name="Jordan W.C."/>
            <person name="Karpen G.H."/>
            <person name="Kataoka E."/>
            <person name="Keightley P.D."/>
            <person name="Kheradpour P."/>
            <person name="Kirkness E.F."/>
            <person name="Koerich L.B."/>
            <person name="Kristiansen K."/>
            <person name="Kudrna D."/>
            <person name="Kulathinal R.J."/>
            <person name="Kumar S."/>
            <person name="Kwok R."/>
            <person name="Lander E."/>
            <person name="Langley C.H."/>
            <person name="Lapoint R."/>
            <person name="Lazzaro B.P."/>
            <person name="Lee S.J."/>
            <person name="Levesque L."/>
            <person name="Li R."/>
            <person name="Lin C.F."/>
            <person name="Lin M.F."/>
            <person name="Lindblad-Toh K."/>
            <person name="Llopart A."/>
            <person name="Long M."/>
            <person name="Low L."/>
            <person name="Lozovsky E."/>
            <person name="Lu J."/>
            <person name="Luo M."/>
            <person name="Machado C.A."/>
            <person name="Makalowski W."/>
            <person name="Marzo M."/>
            <person name="Matsuda M."/>
            <person name="Matzkin L."/>
            <person name="McAllister B."/>
            <person name="McBride C.S."/>
            <person name="McKernan B."/>
            <person name="McKernan K."/>
            <person name="Mendez-Lago M."/>
            <person name="Minx P."/>
            <person name="Mollenhauer M.U."/>
            <person name="Montooth K."/>
            <person name="Mount S.M."/>
            <person name="Mu X."/>
            <person name="Myers E."/>
            <person name="Negre B."/>
            <person name="Newfeld S."/>
            <person name="Nielsen R."/>
            <person name="Noor M.A."/>
            <person name="O'Grady P."/>
            <person name="Pachter L."/>
            <person name="Papaceit M."/>
            <person name="Parisi M.J."/>
            <person name="Parisi M."/>
            <person name="Parts L."/>
            <person name="Pedersen J.S."/>
            <person name="Pesole G."/>
            <person name="Phillippy A.M."/>
            <person name="Ponting C.P."/>
            <person name="Pop M."/>
            <person name="Porcelli D."/>
            <person name="Powell J.R."/>
            <person name="Prohaska S."/>
            <person name="Pruitt K."/>
            <person name="Puig M."/>
            <person name="Quesneville H."/>
            <person name="Ram K.R."/>
            <person name="Rand D."/>
            <person name="Rasmussen M.D."/>
            <person name="Reed L.K."/>
            <person name="Reenan R."/>
            <person name="Reily A."/>
            <person name="Remington K.A."/>
            <person name="Rieger T.T."/>
            <person name="Ritchie M.G."/>
            <person name="Robin C."/>
            <person name="Rogers Y.H."/>
            <person name="Rohde C."/>
            <person name="Rozas J."/>
            <person name="Rubenfield M.J."/>
            <person name="Ruiz A."/>
            <person name="Russo S."/>
            <person name="Salzberg S.L."/>
            <person name="Sanchez-Gracia A."/>
            <person name="Saranga D.J."/>
            <person name="Sato H."/>
            <person name="Schaeffer S.W."/>
            <person name="Schatz M.C."/>
            <person name="Schlenke T."/>
            <person name="Schwartz R."/>
            <person name="Segarra C."/>
            <person name="Singh R.S."/>
            <person name="Sirot L."/>
            <person name="Sirota M."/>
            <person name="Sisneros N.B."/>
            <person name="Smith C.D."/>
            <person name="Smith T.F."/>
            <person name="Spieth J."/>
            <person name="Stage D.E."/>
            <person name="Stark A."/>
            <person name="Stephan W."/>
            <person name="Strausberg R.L."/>
            <person name="Strempel S."/>
            <person name="Sturgill D."/>
            <person name="Sutton G."/>
            <person name="Sutton G.G."/>
            <person name="Tao W."/>
            <person name="Teichmann S."/>
            <person name="Tobari Y.N."/>
            <person name="Tomimura Y."/>
            <person name="Tsolas J.M."/>
            <person name="Valente V.L."/>
            <person name="Venter E."/>
            <person name="Venter J.C."/>
            <person name="Vicario S."/>
            <person name="Vieira F.G."/>
            <person name="Vilella A.J."/>
            <person name="Villasante A."/>
            <person name="Walenz B."/>
            <person name="Wang J."/>
            <person name="Wasserman M."/>
            <person name="Watts T."/>
            <person name="Wilson D."/>
            <person name="Wilson R.K."/>
            <person name="Wing R.A."/>
            <person name="Wolfner M.F."/>
            <person name="Wong A."/>
            <person name="Wong G.K."/>
            <person name="Wu C.I."/>
            <person name="Wu G."/>
            <person name="Yamamoto D."/>
            <person name="Yang H.P."/>
            <person name="Yang S.P."/>
            <person name="Yorke J.A."/>
            <person name="Yoshida K."/>
            <person name="Zdobnov E."/>
            <person name="Zhang P."/>
            <person name="Zhang Y."/>
            <person name="Zimin A.V."/>
            <person name="Baldwin J."/>
            <person name="Abdouelleil A."/>
            <person name="Abdulkadir J."/>
            <person name="Abebe A."/>
            <person name="Abera B."/>
            <person name="Abreu J."/>
            <person name="Acer S.C."/>
            <person name="Aftuck L."/>
            <person name="Alexander A."/>
            <person name="An P."/>
            <person name="Anderson E."/>
            <person name="Anderson S."/>
            <person name="Arachi H."/>
            <person name="Azer M."/>
            <person name="Bachantsang P."/>
            <person name="Barry A."/>
            <person name="Bayul T."/>
            <person name="Berlin A."/>
            <person name="Bessette D."/>
            <person name="Bloom T."/>
            <person name="Blye J."/>
            <person name="Boguslavskiy L."/>
            <person name="Bonnet C."/>
            <person name="Boukhgalter B."/>
            <person name="Bourzgui I."/>
            <person name="Brown A."/>
            <person name="Cahill P."/>
            <person name="Channer S."/>
            <person name="Cheshatsang Y."/>
            <person name="Chuda L."/>
            <person name="Citroen M."/>
            <person name="Collymore A."/>
            <person name="Cooke P."/>
            <person name="Costello M."/>
            <person name="D'Aco K."/>
            <person name="Daza R."/>
            <person name="De Haan G."/>
            <person name="DeGray S."/>
            <person name="DeMaso C."/>
            <person name="Dhargay N."/>
            <person name="Dooley K."/>
            <person name="Dooley E."/>
            <person name="Doricent M."/>
            <person name="Dorje P."/>
            <person name="Dorjee K."/>
            <person name="Dupes A."/>
            <person name="Elong R."/>
            <person name="Falk J."/>
            <person name="Farina A."/>
            <person name="Faro S."/>
            <person name="Ferguson D."/>
            <person name="Fisher S."/>
            <person name="Foley C.D."/>
            <person name="Franke A."/>
            <person name="Friedrich D."/>
            <person name="Gadbois L."/>
            <person name="Gearin G."/>
            <person name="Gearin C.R."/>
            <person name="Giannoukos G."/>
            <person name="Goode T."/>
            <person name="Graham J."/>
            <person name="Grandbois E."/>
            <person name="Grewal S."/>
            <person name="Gyaltsen K."/>
            <person name="Hafez N."/>
            <person name="Hagos B."/>
            <person name="Hall J."/>
            <person name="Henson C."/>
            <person name="Hollinger A."/>
            <person name="Honan T."/>
            <person name="Huard M.D."/>
            <person name="Hughes L."/>
            <person name="Hurhula B."/>
            <person name="Husby M.E."/>
            <person name="Kamat A."/>
            <person name="Kanga B."/>
            <person name="Kashin S."/>
            <person name="Khazanovich D."/>
            <person name="Kisner P."/>
            <person name="Lance K."/>
            <person name="Lara M."/>
            <person name="Lee W."/>
            <person name="Lennon N."/>
            <person name="Letendre F."/>
            <person name="LeVine R."/>
            <person name="Lipovsky A."/>
            <person name="Liu X."/>
            <person name="Liu J."/>
            <person name="Liu S."/>
            <person name="Lokyitsang T."/>
            <person name="Lokyitsang Y."/>
            <person name="Lubonja R."/>
            <person name="Lui A."/>
            <person name="MacDonald P."/>
            <person name="Magnisalis V."/>
            <person name="Maru K."/>
            <person name="Matthews C."/>
            <person name="McCusker W."/>
            <person name="McDonough S."/>
            <person name="Mehta T."/>
            <person name="Meldrim J."/>
            <person name="Meneus L."/>
            <person name="Mihai O."/>
            <person name="Mihalev A."/>
            <person name="Mihova T."/>
            <person name="Mittelman R."/>
            <person name="Mlenga V."/>
            <person name="Montmayeur A."/>
            <person name="Mulrain L."/>
            <person name="Navidi A."/>
            <person name="Naylor J."/>
            <person name="Negash T."/>
            <person name="Nguyen T."/>
            <person name="Nguyen N."/>
            <person name="Nicol R."/>
            <person name="Norbu C."/>
            <person name="Norbu N."/>
            <person name="Novod N."/>
            <person name="O'Neill B."/>
            <person name="Osman S."/>
            <person name="Markiewicz E."/>
            <person name="Oyono O.L."/>
            <person name="Patti C."/>
            <person name="Phunkhang P."/>
            <person name="Pierre F."/>
            <person name="Priest M."/>
            <person name="Raghuraman S."/>
            <person name="Rege F."/>
            <person name="Reyes R."/>
            <person name="Rise C."/>
            <person name="Rogov P."/>
            <person name="Ross K."/>
            <person name="Ryan E."/>
            <person name="Settipalli S."/>
            <person name="Shea T."/>
            <person name="Sherpa N."/>
            <person name="Shi L."/>
            <person name="Shih D."/>
            <person name="Sparrow T."/>
            <person name="Spaulding J."/>
            <person name="Stalker J."/>
            <person name="Stange-Thomann N."/>
            <person name="Stavropoulos S."/>
            <person name="Stone C."/>
            <person name="Strader C."/>
            <person name="Tesfaye S."/>
            <person name="Thomson T."/>
            <person name="Thoulutsang Y."/>
            <person name="Thoulutsang D."/>
            <person name="Topham K."/>
            <person name="Topping I."/>
            <person name="Tsamla T."/>
            <person name="Vassiliev H."/>
            <person name="Vo A."/>
            <person name="Wangchuk T."/>
            <person name="Wangdi T."/>
            <person name="Weiand M."/>
            <person name="Wilkinson J."/>
            <person name="Wilson A."/>
            <person name="Yadav S."/>
            <person name="Young G."/>
            <person name="Yu Q."/>
            <person name="Zembek L."/>
            <person name="Zhong D."/>
            <person name="Zimmer A."/>
            <person name="Zwirko Z."/>
            <person name="Jaffe D.B."/>
            <person name="Alvarez P."/>
            <person name="Brockman W."/>
            <person name="Butler J."/>
            <person name="Chin C."/>
            <person name="Gnerre S."/>
            <person name="Grabherr M."/>
            <person name="Kleber M."/>
            <person name="Mauceli E."/>
            <person name="MacCallum I."/>
        </authorList>
    </citation>
    <scope>NUCLEOTIDE SEQUENCE [LARGE SCALE GENOMIC DNA]</scope>
    <source>
        <strain evidence="2">Rob3c / Tucson 14021-0248.25</strain>
    </source>
</reference>
<gene>
    <name evidence="1" type="primary">Dsec\GM20180</name>
    <name evidence="1" type="ORF">Dsec_GM20180</name>
</gene>
<name>B4INH7_DROSE</name>
<dbReference type="Proteomes" id="UP000001292">
    <property type="component" value="Unassembled WGS sequence"/>
</dbReference>
<dbReference type="PhylomeDB" id="B4INH7"/>
<dbReference type="HOGENOM" id="CLU_3056395_0_0_1"/>
<evidence type="ECO:0000313" key="2">
    <source>
        <dbReference type="Proteomes" id="UP000001292"/>
    </source>
</evidence>